<dbReference type="AlphaFoldDB" id="A0A1H6L5Z9"/>
<dbReference type="Pfam" id="PF00578">
    <property type="entry name" value="AhpC-TSA"/>
    <property type="match status" value="1"/>
</dbReference>
<dbReference type="InterPro" id="IPR047262">
    <property type="entry name" value="PRX-like1"/>
</dbReference>
<keyword evidence="3" id="KW-1185">Reference proteome</keyword>
<name>A0A1H6L5Z9_9FLAO</name>
<evidence type="ECO:0000313" key="2">
    <source>
        <dbReference type="EMBL" id="SEH79828.1"/>
    </source>
</evidence>
<dbReference type="InterPro" id="IPR036249">
    <property type="entry name" value="Thioredoxin-like_sf"/>
</dbReference>
<dbReference type="Gene3D" id="3.40.30.10">
    <property type="entry name" value="Glutaredoxin"/>
    <property type="match status" value="1"/>
</dbReference>
<dbReference type="PANTHER" id="PTHR43640">
    <property type="entry name" value="OS07G0260300 PROTEIN"/>
    <property type="match status" value="1"/>
</dbReference>
<dbReference type="PANTHER" id="PTHR43640:SF1">
    <property type="entry name" value="THIOREDOXIN-DEPENDENT PEROXIREDOXIN"/>
    <property type="match status" value="1"/>
</dbReference>
<dbReference type="EMBL" id="FNXE01000018">
    <property type="protein sequence ID" value="SEH79828.1"/>
    <property type="molecule type" value="Genomic_DNA"/>
</dbReference>
<dbReference type="Proteomes" id="UP000199634">
    <property type="component" value="Unassembled WGS sequence"/>
</dbReference>
<dbReference type="STRING" id="1159016.SAMN02927937_01492"/>
<dbReference type="GO" id="GO:0016491">
    <property type="term" value="F:oxidoreductase activity"/>
    <property type="evidence" value="ECO:0007669"/>
    <property type="project" value="InterPro"/>
</dbReference>
<dbReference type="InterPro" id="IPR013766">
    <property type="entry name" value="Thioredoxin_domain"/>
</dbReference>
<dbReference type="OrthoDB" id="9809746at2"/>
<dbReference type="CDD" id="cd02969">
    <property type="entry name" value="PRX_like1"/>
    <property type="match status" value="1"/>
</dbReference>
<evidence type="ECO:0000313" key="3">
    <source>
        <dbReference type="Proteomes" id="UP000199634"/>
    </source>
</evidence>
<dbReference type="InterPro" id="IPR000866">
    <property type="entry name" value="AhpC/TSA"/>
</dbReference>
<sequence length="187" mass="21045">MARTPSNMLALGTIAPDFYLPDTNSSEWKSLNDVKGNHGTVVLFICNHCPFVLHVIEEIVRIANDYRVQGIGFVAVSSNDAIAYPDDAPDKMTEFAYQNKFSFPYLYDETQEMAKNYNAACTPDFYLFDAQNKLVYRGQLDDSRPQNGISISGSDLRNAIDSLLYKRSINPIQKPSIGCNIKWKNSL</sequence>
<protein>
    <submittedName>
        <fullName evidence="2">Peroxiredoxin</fullName>
    </submittedName>
</protein>
<reference evidence="2 3" key="1">
    <citation type="submission" date="2016-10" db="EMBL/GenBank/DDBJ databases">
        <authorList>
            <person name="de Groot N.N."/>
        </authorList>
    </citation>
    <scope>NUCLEOTIDE SEQUENCE [LARGE SCALE GENOMIC DNA]</scope>
    <source>
        <strain evidence="2 3">CGMCC 1.10825</strain>
    </source>
</reference>
<organism evidence="2 3">
    <name type="scientific">Paenimyroides marinum</name>
    <dbReference type="NCBI Taxonomy" id="1159016"/>
    <lineage>
        <taxon>Bacteria</taxon>
        <taxon>Pseudomonadati</taxon>
        <taxon>Bacteroidota</taxon>
        <taxon>Flavobacteriia</taxon>
        <taxon>Flavobacteriales</taxon>
        <taxon>Flavobacteriaceae</taxon>
        <taxon>Paenimyroides</taxon>
    </lineage>
</organism>
<evidence type="ECO:0000259" key="1">
    <source>
        <dbReference type="PROSITE" id="PS51352"/>
    </source>
</evidence>
<gene>
    <name evidence="2" type="ORF">SAMN02927937_01492</name>
</gene>
<dbReference type="PROSITE" id="PS51352">
    <property type="entry name" value="THIOREDOXIN_2"/>
    <property type="match status" value="1"/>
</dbReference>
<dbReference type="RefSeq" id="WP_091098334.1">
    <property type="nucleotide sequence ID" value="NZ_FNXE01000018.1"/>
</dbReference>
<feature type="domain" description="Thioredoxin" evidence="1">
    <location>
        <begin position="9"/>
        <end position="165"/>
    </location>
</feature>
<proteinExistence type="predicted"/>
<accession>A0A1H6L5Z9</accession>
<dbReference type="SUPFAM" id="SSF52833">
    <property type="entry name" value="Thioredoxin-like"/>
    <property type="match status" value="1"/>
</dbReference>
<dbReference type="GO" id="GO:0016209">
    <property type="term" value="F:antioxidant activity"/>
    <property type="evidence" value="ECO:0007669"/>
    <property type="project" value="InterPro"/>
</dbReference>